<proteinExistence type="inferred from homology"/>
<evidence type="ECO:0000256" key="5">
    <source>
        <dbReference type="ARBA" id="ARBA00022692"/>
    </source>
</evidence>
<keyword evidence="6 12" id="KW-0732">Signal</keyword>
<evidence type="ECO:0000313" key="15">
    <source>
        <dbReference type="Proteomes" id="UP001064489"/>
    </source>
</evidence>
<dbReference type="InterPro" id="IPR032675">
    <property type="entry name" value="LRR_dom_sf"/>
</dbReference>
<comment type="subcellular location">
    <subcellularLocation>
        <location evidence="1">Cell membrane</location>
        <topology evidence="1">Single-pass type I membrane protein</topology>
    </subcellularLocation>
</comment>
<dbReference type="InterPro" id="IPR001611">
    <property type="entry name" value="Leu-rich_rpt"/>
</dbReference>
<evidence type="ECO:0000256" key="11">
    <source>
        <dbReference type="ARBA" id="ARBA00023180"/>
    </source>
</evidence>
<keyword evidence="15" id="KW-1185">Reference proteome</keyword>
<dbReference type="GO" id="GO:0005886">
    <property type="term" value="C:plasma membrane"/>
    <property type="evidence" value="ECO:0007669"/>
    <property type="project" value="UniProtKB-SubCell"/>
</dbReference>
<dbReference type="EMBL" id="JAJSOW010000108">
    <property type="protein sequence ID" value="KAI9154265.1"/>
    <property type="molecule type" value="Genomic_DNA"/>
</dbReference>
<keyword evidence="7" id="KW-0677">Repeat</keyword>
<accession>A0AAD5NG24</accession>
<evidence type="ECO:0000256" key="12">
    <source>
        <dbReference type="SAM" id="SignalP"/>
    </source>
</evidence>
<keyword evidence="11" id="KW-0325">Glycoprotein</keyword>
<keyword evidence="4" id="KW-0433">Leucine-rich repeat</keyword>
<evidence type="ECO:0000256" key="4">
    <source>
        <dbReference type="ARBA" id="ARBA00022614"/>
    </source>
</evidence>
<reference evidence="14" key="1">
    <citation type="journal article" date="2022" name="Plant J.">
        <title>Strategies of tolerance reflected in two North American maple genomes.</title>
        <authorList>
            <person name="McEvoy S.L."/>
            <person name="Sezen U.U."/>
            <person name="Trouern-Trend A."/>
            <person name="McMahon S.M."/>
            <person name="Schaberg P.G."/>
            <person name="Yang J."/>
            <person name="Wegrzyn J.L."/>
            <person name="Swenson N.G."/>
        </authorList>
    </citation>
    <scope>NUCLEOTIDE SEQUENCE</scope>
    <source>
        <strain evidence="14">91603</strain>
    </source>
</reference>
<dbReference type="SMART" id="SM00369">
    <property type="entry name" value="LRR_TYP"/>
    <property type="match status" value="9"/>
</dbReference>
<sequence length="1033" mass="113370">MRIILLSWLFFIPFSTNFFGIPIIHVSGQCQSDQQSLLLQMKNSLLFNSTLSVRLVQWNQSTDCCTWSGVDCDMAGRVIGLDLSEESICGGVDNSTGLFALQHLRSLNLASNSFDEAQIPSRLANLTNLTYLNLSDAGFVGQIPIEISSLTRLVTLDLSCSFTARLQLENPNLKVLVQNFSELRELYLDRVNISAHGNEWGQALSSSLPNLQVLSLSFCFLSGPIHSSLADLHSLSVIRLDFNDLSSPVPEFLAEFPSLTILSLAYCGLKGKLSKNIFKVSTLETLDLTLNNFLQGSLPHFPQNNSLQTLVLSHTNLSGMLPDSIGNLKSLSKLDLVGCNFTGPLPISMGHLTQLEYVDLSFNNFIGSLPISMTNLTRLEHLDFSFNSFTGPLPLGNLTQLEYLALSSNNFTGPLPPSMGYVTRLEHLALSSNHFTGLLPPSMGNQTQLEYLDLSRNNFTGPLPPSMSNLTQLEYVDLSFNNFSGFIPSFHMSKSLNHLSLSSNCLIGGISSTDWEQLHDLVDVDLSDNFLNGSIPPSLFALPLLHGLHLTDNQFVGQIPEFLNASSVLYNLDLSGNRLEGPIPTSIFELKNLQFLILASNKFNGTVQLDVIGRLGKLSWLDLSYNNLAVNVNTSFSSFPPNIWYLKLASCKLVMIPNLKKISSIEVLDLSDNQISGEIPNWIWELPNCLILNLSLNSLVGFQEPYSIKNLGYLDLHSNRLQGKIPLPPPLALIVDYSTNNFTSSIPDDIGNIAHSMKLFSVSNNTLTGIIPESLCNASSLQVLDLSINNLSGRIPTCLIEMGESLGVLNVRRNNLYGTIPDRFPGNCGFQTLRMKKSLIFNSSSSVRLVQWSQGIDCCTWSGVECDVAGRVIGLDLSEESISGGIENSTGLFSLQHLQSLNLAYDQFKASQIPSVLANLTNLTYLNLSNGGFAGQIPFEISSMTRLVTLDLSTFSFIGSARLKLENPNLNLFVQNLPELRNLYLDGVNISAQGNEWCQALSSSLPNLQVLSLSSCFLSAQSVLLLQTFGHSQ</sequence>
<organism evidence="14 15">
    <name type="scientific">Acer negundo</name>
    <name type="common">Box elder</name>
    <dbReference type="NCBI Taxonomy" id="4023"/>
    <lineage>
        <taxon>Eukaryota</taxon>
        <taxon>Viridiplantae</taxon>
        <taxon>Streptophyta</taxon>
        <taxon>Embryophyta</taxon>
        <taxon>Tracheophyta</taxon>
        <taxon>Spermatophyta</taxon>
        <taxon>Magnoliopsida</taxon>
        <taxon>eudicotyledons</taxon>
        <taxon>Gunneridae</taxon>
        <taxon>Pentapetalae</taxon>
        <taxon>rosids</taxon>
        <taxon>malvids</taxon>
        <taxon>Sapindales</taxon>
        <taxon>Sapindaceae</taxon>
        <taxon>Hippocastanoideae</taxon>
        <taxon>Acereae</taxon>
        <taxon>Acer</taxon>
    </lineage>
</organism>
<name>A0AAD5NG24_ACENE</name>
<feature type="signal peptide" evidence="12">
    <location>
        <begin position="1"/>
        <end position="18"/>
    </location>
</feature>
<evidence type="ECO:0000256" key="9">
    <source>
        <dbReference type="ARBA" id="ARBA00023136"/>
    </source>
</evidence>
<dbReference type="SUPFAM" id="SSF52058">
    <property type="entry name" value="L domain-like"/>
    <property type="match status" value="2"/>
</dbReference>
<keyword evidence="5" id="KW-0812">Transmembrane</keyword>
<keyword evidence="10" id="KW-0675">Receptor</keyword>
<dbReference type="FunFam" id="3.80.10.10:FF:000041">
    <property type="entry name" value="LRR receptor-like serine/threonine-protein kinase ERECTA"/>
    <property type="match status" value="1"/>
</dbReference>
<evidence type="ECO:0000256" key="1">
    <source>
        <dbReference type="ARBA" id="ARBA00004251"/>
    </source>
</evidence>
<dbReference type="PANTHER" id="PTHR48061">
    <property type="entry name" value="LEUCINE-RICH REPEAT RECEPTOR PROTEIN KINASE EMS1-LIKE-RELATED"/>
    <property type="match status" value="1"/>
</dbReference>
<keyword evidence="3" id="KW-1003">Cell membrane</keyword>
<dbReference type="PANTHER" id="PTHR48061:SF2">
    <property type="entry name" value="RECEPTOR LIKE PROTEIN 30-LIKE"/>
    <property type="match status" value="1"/>
</dbReference>
<dbReference type="Gene3D" id="3.80.10.10">
    <property type="entry name" value="Ribonuclease Inhibitor"/>
    <property type="match status" value="4"/>
</dbReference>
<dbReference type="InterPro" id="IPR003591">
    <property type="entry name" value="Leu-rich_rpt_typical-subtyp"/>
</dbReference>
<dbReference type="FunFam" id="3.80.10.10:FF:000095">
    <property type="entry name" value="LRR receptor-like serine/threonine-protein kinase GSO1"/>
    <property type="match status" value="2"/>
</dbReference>
<reference evidence="14" key="2">
    <citation type="submission" date="2023-02" db="EMBL/GenBank/DDBJ databases">
        <authorList>
            <person name="Swenson N.G."/>
            <person name="Wegrzyn J.L."/>
            <person name="Mcevoy S.L."/>
        </authorList>
    </citation>
    <scope>NUCLEOTIDE SEQUENCE</scope>
    <source>
        <strain evidence="14">91603</strain>
        <tissue evidence="14">Leaf</tissue>
    </source>
</reference>
<gene>
    <name evidence="14" type="ORF">LWI28_023547</name>
</gene>
<evidence type="ECO:0000259" key="13">
    <source>
        <dbReference type="Pfam" id="PF08263"/>
    </source>
</evidence>
<dbReference type="Pfam" id="PF08263">
    <property type="entry name" value="LRRNT_2"/>
    <property type="match status" value="2"/>
</dbReference>
<dbReference type="Pfam" id="PF13855">
    <property type="entry name" value="LRR_8"/>
    <property type="match status" value="1"/>
</dbReference>
<keyword evidence="8" id="KW-1133">Transmembrane helix</keyword>
<keyword evidence="9" id="KW-0472">Membrane</keyword>
<dbReference type="Pfam" id="PF00560">
    <property type="entry name" value="LRR_1"/>
    <property type="match status" value="10"/>
</dbReference>
<evidence type="ECO:0000256" key="3">
    <source>
        <dbReference type="ARBA" id="ARBA00022475"/>
    </source>
</evidence>
<evidence type="ECO:0000256" key="8">
    <source>
        <dbReference type="ARBA" id="ARBA00022989"/>
    </source>
</evidence>
<dbReference type="AlphaFoldDB" id="A0AAD5NG24"/>
<evidence type="ECO:0000313" key="14">
    <source>
        <dbReference type="EMBL" id="KAI9154265.1"/>
    </source>
</evidence>
<evidence type="ECO:0000256" key="10">
    <source>
        <dbReference type="ARBA" id="ARBA00023170"/>
    </source>
</evidence>
<feature type="domain" description="Leucine-rich repeat-containing N-terminal plant-type" evidence="13">
    <location>
        <begin position="833"/>
        <end position="867"/>
    </location>
</feature>
<comment type="similarity">
    <text evidence="2">Belongs to the RLP family.</text>
</comment>
<feature type="domain" description="Leucine-rich repeat-containing N-terminal plant-type" evidence="13">
    <location>
        <begin position="33"/>
        <end position="73"/>
    </location>
</feature>
<dbReference type="Proteomes" id="UP001064489">
    <property type="component" value="Chromosome 11"/>
</dbReference>
<evidence type="ECO:0000256" key="2">
    <source>
        <dbReference type="ARBA" id="ARBA00009592"/>
    </source>
</evidence>
<evidence type="ECO:0000256" key="7">
    <source>
        <dbReference type="ARBA" id="ARBA00022737"/>
    </source>
</evidence>
<evidence type="ECO:0000256" key="6">
    <source>
        <dbReference type="ARBA" id="ARBA00022729"/>
    </source>
</evidence>
<feature type="chain" id="PRO_5041909491" description="Leucine-rich repeat-containing N-terminal plant-type domain-containing protein" evidence="12">
    <location>
        <begin position="19"/>
        <end position="1033"/>
    </location>
</feature>
<dbReference type="InterPro" id="IPR046956">
    <property type="entry name" value="RLP23-like"/>
</dbReference>
<dbReference type="SUPFAM" id="SSF52047">
    <property type="entry name" value="RNI-like"/>
    <property type="match status" value="2"/>
</dbReference>
<protein>
    <recommendedName>
        <fullName evidence="13">Leucine-rich repeat-containing N-terminal plant-type domain-containing protein</fullName>
    </recommendedName>
</protein>
<dbReference type="InterPro" id="IPR013210">
    <property type="entry name" value="LRR_N_plant-typ"/>
</dbReference>
<comment type="caution">
    <text evidence="14">The sequence shown here is derived from an EMBL/GenBank/DDBJ whole genome shotgun (WGS) entry which is preliminary data.</text>
</comment>